<keyword evidence="5 8" id="KW-0547">Nucleotide-binding</keyword>
<dbReference type="eggNOG" id="COG0037">
    <property type="taxonomic scope" value="Bacteria"/>
</dbReference>
<keyword evidence="2 8" id="KW-0963">Cytoplasm</keyword>
<dbReference type="SUPFAM" id="SSF82829">
    <property type="entry name" value="MesJ substrate recognition domain-like"/>
    <property type="match status" value="1"/>
</dbReference>
<dbReference type="GO" id="GO:0032267">
    <property type="term" value="F:tRNA(Ile)-lysidine synthase activity"/>
    <property type="evidence" value="ECO:0007669"/>
    <property type="project" value="UniProtKB-EC"/>
</dbReference>
<dbReference type="Gene3D" id="1.20.59.20">
    <property type="match status" value="1"/>
</dbReference>
<dbReference type="EMBL" id="CP002160">
    <property type="protein sequence ID" value="ADL53457.1"/>
    <property type="molecule type" value="Genomic_DNA"/>
</dbReference>
<sequence>MDKLIKQVKKTISSNSMVSIGDVVIVALSGGPDSVVLLHVFNELKEVYNLTLYVAHVNHCIRGDAADSDEAYVIELSKKLGIEFFVLREKVEEIARDRGISSEMAGREVRYKFFEELKHKLKADKIAVAHNANDQAETVLMRIMRGSGTEGIEGIKPVRDGVYIRPLIDVSRSEIERYCEENGLNPRIDATNLETIYSRNKVRLELIPYIQENFNSDIINTLVRLSDTVKKDNEYLEAIANEKYKSYCEVRENKVIISKNAFNEPESILTRVIRKAYNTVAKGLFNFEKKHIYDIIKLQRNNSGKSIDLLHGIIAYNSYGHIEIGYSLKGNNNLKWRYKLPANSRMYIEEIKSYVETEVISYKKDMIFSKSYLTRYFDYDTIKDDMFIRNRENGDYFIPFGMNGKKKLKDYFIDEKVPKEERDNIPLVCFDGNIAWVVGYRTSDIYKITEKTKNILKIRVEG</sequence>
<dbReference type="InterPro" id="IPR011063">
    <property type="entry name" value="TilS/TtcA_N"/>
</dbReference>
<dbReference type="AlphaFoldDB" id="D9SXF4"/>
<protein>
    <recommendedName>
        <fullName evidence="8">tRNA(Ile)-lysidine synthase</fullName>
        <ecNumber evidence="8">6.3.4.19</ecNumber>
    </recommendedName>
    <alternativeName>
        <fullName evidence="8">tRNA(Ile)-2-lysyl-cytidine synthase</fullName>
    </alternativeName>
    <alternativeName>
        <fullName evidence="8">tRNA(Ile)-lysidine synthetase</fullName>
    </alternativeName>
</protein>
<keyword evidence="3 8" id="KW-0436">Ligase</keyword>
<dbReference type="STRING" id="573061.Clocel_3787"/>
<dbReference type="PANTHER" id="PTHR43033">
    <property type="entry name" value="TRNA(ILE)-LYSIDINE SYNTHASE-RELATED"/>
    <property type="match status" value="1"/>
</dbReference>
<reference evidence="10 11" key="1">
    <citation type="submission" date="2010-08" db="EMBL/GenBank/DDBJ databases">
        <title>Complete sequence of Clostridium cellulovorans 743B.</title>
        <authorList>
            <consortium name="US DOE Joint Genome Institute"/>
            <person name="Lucas S."/>
            <person name="Copeland A."/>
            <person name="Lapidus A."/>
            <person name="Cheng J.-F."/>
            <person name="Bruce D."/>
            <person name="Goodwin L."/>
            <person name="Pitluck S."/>
            <person name="Chertkov O."/>
            <person name="Detter J.C."/>
            <person name="Han C."/>
            <person name="Tapia R."/>
            <person name="Land M."/>
            <person name="Hauser L."/>
            <person name="Chang Y.-J."/>
            <person name="Jeffries C."/>
            <person name="Kyrpides N."/>
            <person name="Ivanova N."/>
            <person name="Mikhailova N."/>
            <person name="Hemme C.L."/>
            <person name="Woyke T."/>
        </authorList>
    </citation>
    <scope>NUCLEOTIDE SEQUENCE [LARGE SCALE GENOMIC DNA]</scope>
    <source>
        <strain evidence="11">ATCC 35296 / DSM 3052 / OCM 3 / 743B</strain>
    </source>
</reference>
<dbReference type="SUPFAM" id="SSF56037">
    <property type="entry name" value="PheT/TilS domain"/>
    <property type="match status" value="1"/>
</dbReference>
<dbReference type="GO" id="GO:0006400">
    <property type="term" value="P:tRNA modification"/>
    <property type="evidence" value="ECO:0007669"/>
    <property type="project" value="UniProtKB-UniRule"/>
</dbReference>
<proteinExistence type="inferred from homology"/>
<dbReference type="InterPro" id="IPR014729">
    <property type="entry name" value="Rossmann-like_a/b/a_fold"/>
</dbReference>
<evidence type="ECO:0000256" key="1">
    <source>
        <dbReference type="ARBA" id="ARBA00004496"/>
    </source>
</evidence>
<dbReference type="EC" id="6.3.4.19" evidence="8"/>
<dbReference type="CDD" id="cd01992">
    <property type="entry name" value="TilS_N"/>
    <property type="match status" value="1"/>
</dbReference>
<feature type="domain" description="Lysidine-tRNA(Ile) synthetase C-terminal" evidence="9">
    <location>
        <begin position="386"/>
        <end position="458"/>
    </location>
</feature>
<keyword evidence="4 8" id="KW-0819">tRNA processing</keyword>
<evidence type="ECO:0000256" key="5">
    <source>
        <dbReference type="ARBA" id="ARBA00022741"/>
    </source>
</evidence>
<comment type="subcellular location">
    <subcellularLocation>
        <location evidence="1 8">Cytoplasm</location>
    </subcellularLocation>
</comment>
<evidence type="ECO:0000259" key="9">
    <source>
        <dbReference type="SMART" id="SM00977"/>
    </source>
</evidence>
<dbReference type="SMART" id="SM00977">
    <property type="entry name" value="TilS_C"/>
    <property type="match status" value="1"/>
</dbReference>
<dbReference type="KEGG" id="ccb:Clocel_3787"/>
<evidence type="ECO:0000313" key="10">
    <source>
        <dbReference type="EMBL" id="ADL53457.1"/>
    </source>
</evidence>
<evidence type="ECO:0000313" key="11">
    <source>
        <dbReference type="Proteomes" id="UP000002730"/>
    </source>
</evidence>
<name>D9SXF4_CLOC7</name>
<dbReference type="InterPro" id="IPR012795">
    <property type="entry name" value="tRNA_Ile_lys_synt_N"/>
</dbReference>
<dbReference type="HOGENOM" id="CLU_018869_0_1_9"/>
<evidence type="ECO:0000256" key="3">
    <source>
        <dbReference type="ARBA" id="ARBA00022598"/>
    </source>
</evidence>
<dbReference type="PANTHER" id="PTHR43033:SF1">
    <property type="entry name" value="TRNA(ILE)-LYSIDINE SYNTHASE-RELATED"/>
    <property type="match status" value="1"/>
</dbReference>
<dbReference type="Gene3D" id="3.40.50.620">
    <property type="entry name" value="HUPs"/>
    <property type="match status" value="1"/>
</dbReference>
<dbReference type="GO" id="GO:0005524">
    <property type="term" value="F:ATP binding"/>
    <property type="evidence" value="ECO:0007669"/>
    <property type="project" value="UniProtKB-UniRule"/>
</dbReference>
<dbReference type="Pfam" id="PF11734">
    <property type="entry name" value="TilS_C"/>
    <property type="match status" value="1"/>
</dbReference>
<keyword evidence="6 8" id="KW-0067">ATP-binding</keyword>
<evidence type="ECO:0000256" key="7">
    <source>
        <dbReference type="ARBA" id="ARBA00048539"/>
    </source>
</evidence>
<dbReference type="Proteomes" id="UP000002730">
    <property type="component" value="Chromosome"/>
</dbReference>
<dbReference type="SUPFAM" id="SSF52402">
    <property type="entry name" value="Adenine nucleotide alpha hydrolases-like"/>
    <property type="match status" value="1"/>
</dbReference>
<comment type="similarity">
    <text evidence="8">Belongs to the tRNA(Ile)-lysidine synthase family.</text>
</comment>
<organism evidence="10 11">
    <name type="scientific">Clostridium cellulovorans (strain ATCC 35296 / DSM 3052 / OCM 3 / 743B)</name>
    <dbReference type="NCBI Taxonomy" id="573061"/>
    <lineage>
        <taxon>Bacteria</taxon>
        <taxon>Bacillati</taxon>
        <taxon>Bacillota</taxon>
        <taxon>Clostridia</taxon>
        <taxon>Eubacteriales</taxon>
        <taxon>Clostridiaceae</taxon>
        <taxon>Clostridium</taxon>
    </lineage>
</organism>
<gene>
    <name evidence="8" type="primary">tilS</name>
    <name evidence="10" type="ordered locus">Clocel_3787</name>
</gene>
<evidence type="ECO:0000256" key="2">
    <source>
        <dbReference type="ARBA" id="ARBA00022490"/>
    </source>
</evidence>
<keyword evidence="11" id="KW-1185">Reference proteome</keyword>
<dbReference type="InterPro" id="IPR012796">
    <property type="entry name" value="Lysidine-tRNA-synth_C"/>
</dbReference>
<evidence type="ECO:0000256" key="4">
    <source>
        <dbReference type="ARBA" id="ARBA00022694"/>
    </source>
</evidence>
<dbReference type="OrthoDB" id="9807403at2"/>
<evidence type="ECO:0000256" key="6">
    <source>
        <dbReference type="ARBA" id="ARBA00022840"/>
    </source>
</evidence>
<dbReference type="InterPro" id="IPR012094">
    <property type="entry name" value="tRNA_Ile_lys_synt"/>
</dbReference>
<comment type="domain">
    <text evidence="8">The N-terminal region contains the highly conserved SGGXDS motif, predicted to be a P-loop motif involved in ATP binding.</text>
</comment>
<dbReference type="HAMAP" id="MF_01161">
    <property type="entry name" value="tRNA_Ile_lys_synt"/>
    <property type="match status" value="1"/>
</dbReference>
<dbReference type="Pfam" id="PF01171">
    <property type="entry name" value="ATP_bind_3"/>
    <property type="match status" value="1"/>
</dbReference>
<dbReference type="NCBIfam" id="TIGR02433">
    <property type="entry name" value="lysidine_TilS_C"/>
    <property type="match status" value="1"/>
</dbReference>
<comment type="function">
    <text evidence="8">Ligates lysine onto the cytidine present at position 34 of the AUA codon-specific tRNA(Ile) that contains the anticodon CAU, in an ATP-dependent manner. Cytidine is converted to lysidine, thus changing the amino acid specificity of the tRNA from methionine to isoleucine.</text>
</comment>
<evidence type="ECO:0000256" key="8">
    <source>
        <dbReference type="HAMAP-Rule" id="MF_01161"/>
    </source>
</evidence>
<dbReference type="GO" id="GO:0005737">
    <property type="term" value="C:cytoplasm"/>
    <property type="evidence" value="ECO:0007669"/>
    <property type="project" value="UniProtKB-SubCell"/>
</dbReference>
<feature type="binding site" evidence="8">
    <location>
        <begin position="29"/>
        <end position="34"/>
    </location>
    <ligand>
        <name>ATP</name>
        <dbReference type="ChEBI" id="CHEBI:30616"/>
    </ligand>
</feature>
<accession>D9SXF4</accession>
<dbReference type="NCBIfam" id="TIGR02432">
    <property type="entry name" value="lysidine_TilS_N"/>
    <property type="match status" value="1"/>
</dbReference>
<dbReference type="RefSeq" id="WP_010073798.1">
    <property type="nucleotide sequence ID" value="NC_014393.1"/>
</dbReference>
<comment type="catalytic activity">
    <reaction evidence="7 8">
        <text>cytidine(34) in tRNA(Ile2) + L-lysine + ATP = lysidine(34) in tRNA(Ile2) + AMP + diphosphate + H(+)</text>
        <dbReference type="Rhea" id="RHEA:43744"/>
        <dbReference type="Rhea" id="RHEA-COMP:10625"/>
        <dbReference type="Rhea" id="RHEA-COMP:10670"/>
        <dbReference type="ChEBI" id="CHEBI:15378"/>
        <dbReference type="ChEBI" id="CHEBI:30616"/>
        <dbReference type="ChEBI" id="CHEBI:32551"/>
        <dbReference type="ChEBI" id="CHEBI:33019"/>
        <dbReference type="ChEBI" id="CHEBI:82748"/>
        <dbReference type="ChEBI" id="CHEBI:83665"/>
        <dbReference type="ChEBI" id="CHEBI:456215"/>
        <dbReference type="EC" id="6.3.4.19"/>
    </reaction>
</comment>